<dbReference type="EMBL" id="QFFJ01000002">
    <property type="protein sequence ID" value="RBL88524.1"/>
    <property type="molecule type" value="Genomic_DNA"/>
</dbReference>
<evidence type="ECO:0000313" key="2">
    <source>
        <dbReference type="Proteomes" id="UP000253410"/>
    </source>
</evidence>
<sequence>MPIQDRNRLKSWFETGDYPTQQQFWDLIDSFLHRLEDTIDIDNVQNLRSHLNAKADYEQLQTHFSNVSNPHQVTKEQVGLSNLPNEISSDYNQDREDVLATIAAVHRLSLQLRSKDVEEATYETNGSYGIRRNNLLEKIVVIPATDITLSIGSSAGEKDILDDLPLTGGKANVIQLDQYAYFIEKKLFFSGITSKTVIRFYAR</sequence>
<gene>
    <name evidence="1" type="ORF">DF182_18265</name>
</gene>
<proteinExistence type="predicted"/>
<organism evidence="1 2">
    <name type="scientific">Chitinophaga flava</name>
    <dbReference type="NCBI Taxonomy" id="2259036"/>
    <lineage>
        <taxon>Bacteria</taxon>
        <taxon>Pseudomonadati</taxon>
        <taxon>Bacteroidota</taxon>
        <taxon>Chitinophagia</taxon>
        <taxon>Chitinophagales</taxon>
        <taxon>Chitinophagaceae</taxon>
        <taxon>Chitinophaga</taxon>
    </lineage>
</organism>
<accession>A0A365XS16</accession>
<dbReference type="RefSeq" id="WP_113617266.1">
    <property type="nucleotide sequence ID" value="NZ_QFFJ01000002.1"/>
</dbReference>
<reference evidence="1 2" key="1">
    <citation type="submission" date="2018-05" db="EMBL/GenBank/DDBJ databases">
        <title>Chitinophaga sp. K3CV102501T nov., isolated from isolated from a monsoon evergreen broad-leaved forest soil.</title>
        <authorList>
            <person name="Lv Y."/>
        </authorList>
    </citation>
    <scope>NUCLEOTIDE SEQUENCE [LARGE SCALE GENOMIC DNA]</scope>
    <source>
        <strain evidence="1 2">GDMCC 1.1325</strain>
    </source>
</reference>
<protein>
    <submittedName>
        <fullName evidence="1">Uncharacterized protein</fullName>
    </submittedName>
</protein>
<keyword evidence="2" id="KW-1185">Reference proteome</keyword>
<dbReference type="Proteomes" id="UP000253410">
    <property type="component" value="Unassembled WGS sequence"/>
</dbReference>
<name>A0A365XS16_9BACT</name>
<evidence type="ECO:0000313" key="1">
    <source>
        <dbReference type="EMBL" id="RBL88524.1"/>
    </source>
</evidence>
<dbReference type="OrthoDB" id="6315383at2"/>
<comment type="caution">
    <text evidence="1">The sequence shown here is derived from an EMBL/GenBank/DDBJ whole genome shotgun (WGS) entry which is preliminary data.</text>
</comment>
<dbReference type="AlphaFoldDB" id="A0A365XS16"/>